<comment type="caution">
    <text evidence="2">The sequence shown here is derived from an EMBL/GenBank/DDBJ whole genome shotgun (WGS) entry which is preliminary data.</text>
</comment>
<reference evidence="2 3" key="1">
    <citation type="submission" date="2021-10" db="EMBL/GenBank/DDBJ databases">
        <title>The diversity and Nitrogen Metabolism of Culturable Nitrate-Utilizing Bacteria Within the Oxygen Minimum Zone of the Changjiang (Yangtze River)Estuary.</title>
        <authorList>
            <person name="Zhang D."/>
            <person name="Zheng J."/>
            <person name="Liu S."/>
            <person name="He W."/>
        </authorList>
    </citation>
    <scope>NUCLEOTIDE SEQUENCE [LARGE SCALE GENOMIC DNA]</scope>
    <source>
        <strain evidence="2 3">FXH275-2</strain>
    </source>
</reference>
<organism evidence="2 3">
    <name type="scientific">Sphingobium soli</name>
    <dbReference type="NCBI Taxonomy" id="1591116"/>
    <lineage>
        <taxon>Bacteria</taxon>
        <taxon>Pseudomonadati</taxon>
        <taxon>Pseudomonadota</taxon>
        <taxon>Alphaproteobacteria</taxon>
        <taxon>Sphingomonadales</taxon>
        <taxon>Sphingomonadaceae</taxon>
        <taxon>Sphingobium</taxon>
    </lineage>
</organism>
<feature type="domain" description="DUF6950" evidence="1">
    <location>
        <begin position="9"/>
        <end position="138"/>
    </location>
</feature>
<name>A0ABS8H6B7_9SPHN</name>
<dbReference type="EMBL" id="JAJGNP010000005">
    <property type="protein sequence ID" value="MCC4232653.1"/>
    <property type="molecule type" value="Genomic_DNA"/>
</dbReference>
<gene>
    <name evidence="2" type="ORF">LL253_08110</name>
</gene>
<evidence type="ECO:0000313" key="2">
    <source>
        <dbReference type="EMBL" id="MCC4232653.1"/>
    </source>
</evidence>
<evidence type="ECO:0000313" key="3">
    <source>
        <dbReference type="Proteomes" id="UP001198830"/>
    </source>
</evidence>
<proteinExistence type="predicted"/>
<dbReference type="Pfam" id="PF22262">
    <property type="entry name" value="DUF6950"/>
    <property type="match status" value="1"/>
</dbReference>
<evidence type="ECO:0000259" key="1">
    <source>
        <dbReference type="Pfam" id="PF22262"/>
    </source>
</evidence>
<dbReference type="InterPro" id="IPR053802">
    <property type="entry name" value="DUF6950"/>
</dbReference>
<accession>A0ABS8H6B7</accession>
<dbReference type="RefSeq" id="WP_228226854.1">
    <property type="nucleotide sequence ID" value="NZ_JAJGNP010000005.1"/>
</dbReference>
<protein>
    <recommendedName>
        <fullName evidence="1">DUF6950 domain-containing protein</fullName>
    </recommendedName>
</protein>
<keyword evidence="3" id="KW-1185">Reference proteome</keyword>
<sequence length="138" mass="15008">MKSDLPRRAAATRKTLDKYRAMPFDWRARATCIHLARTHLRNMGHKPPAIPDFRSPVSARTALARTGNSDLVGLLDSLLPRIGAAEILVGDLVLIPGDDLFDCICVSAGGKLLGWHPDDPSGIKPLHVVGEILGAWRV</sequence>
<dbReference type="Proteomes" id="UP001198830">
    <property type="component" value="Unassembled WGS sequence"/>
</dbReference>